<evidence type="ECO:0000313" key="6">
    <source>
        <dbReference type="EMBL" id="OMJ81083.1"/>
    </source>
</evidence>
<dbReference type="InterPro" id="IPR027038">
    <property type="entry name" value="RanGap"/>
</dbReference>
<dbReference type="PROSITE" id="PS51450">
    <property type="entry name" value="LRR"/>
    <property type="match status" value="1"/>
</dbReference>
<dbReference type="GO" id="GO:0005096">
    <property type="term" value="F:GTPase activator activity"/>
    <property type="evidence" value="ECO:0007669"/>
    <property type="project" value="UniProtKB-KW"/>
</dbReference>
<proteinExistence type="predicted"/>
<reference evidence="6 7" key="1">
    <citation type="submission" date="2016-11" db="EMBL/GenBank/DDBJ databases">
        <title>The macronuclear genome of Stentor coeruleus: a giant cell with tiny introns.</title>
        <authorList>
            <person name="Slabodnick M."/>
            <person name="Ruby J.G."/>
            <person name="Reiff S.B."/>
            <person name="Swart E.C."/>
            <person name="Gosai S."/>
            <person name="Prabakaran S."/>
            <person name="Witkowska E."/>
            <person name="Larue G.E."/>
            <person name="Fisher S."/>
            <person name="Freeman R.M."/>
            <person name="Gunawardena J."/>
            <person name="Chu W."/>
            <person name="Stover N.A."/>
            <person name="Gregory B.D."/>
            <person name="Nowacki M."/>
            <person name="Derisi J."/>
            <person name="Roy S.W."/>
            <person name="Marshall W.F."/>
            <person name="Sood P."/>
        </authorList>
    </citation>
    <scope>NUCLEOTIDE SEQUENCE [LARGE SCALE GENOMIC DNA]</scope>
    <source>
        <strain evidence="6">WM001</strain>
    </source>
</reference>
<evidence type="ECO:0000256" key="5">
    <source>
        <dbReference type="SAM" id="MobiDB-lite"/>
    </source>
</evidence>
<dbReference type="InterPro" id="IPR032675">
    <property type="entry name" value="LRR_dom_sf"/>
</dbReference>
<evidence type="ECO:0000256" key="3">
    <source>
        <dbReference type="ARBA" id="ARBA00022737"/>
    </source>
</evidence>
<feature type="compositionally biased region" description="Low complexity" evidence="5">
    <location>
        <begin position="23"/>
        <end position="46"/>
    </location>
</feature>
<dbReference type="SMART" id="SM00368">
    <property type="entry name" value="LRR_RI"/>
    <property type="match status" value="8"/>
</dbReference>
<evidence type="ECO:0000256" key="2">
    <source>
        <dbReference type="ARBA" id="ARBA00022614"/>
    </source>
</evidence>
<gene>
    <name evidence="6" type="ORF">SteCoe_18546</name>
</gene>
<keyword evidence="7" id="KW-1185">Reference proteome</keyword>
<dbReference type="AlphaFoldDB" id="A0A1R2BW89"/>
<feature type="coiled-coil region" evidence="4">
    <location>
        <begin position="533"/>
        <end position="585"/>
    </location>
</feature>
<dbReference type="PANTHER" id="PTHR24113:SF12">
    <property type="entry name" value="RAN GTPASE-ACTIVATING PROTEIN 1"/>
    <property type="match status" value="1"/>
</dbReference>
<accession>A0A1R2BW89</accession>
<dbReference type="GO" id="GO:0006913">
    <property type="term" value="P:nucleocytoplasmic transport"/>
    <property type="evidence" value="ECO:0007669"/>
    <property type="project" value="TreeGrafter"/>
</dbReference>
<comment type="caution">
    <text evidence="6">The sequence shown here is derived from an EMBL/GenBank/DDBJ whole genome shotgun (WGS) entry which is preliminary data.</text>
</comment>
<dbReference type="Pfam" id="PF13516">
    <property type="entry name" value="LRR_6"/>
    <property type="match status" value="4"/>
</dbReference>
<dbReference type="GO" id="GO:0005829">
    <property type="term" value="C:cytosol"/>
    <property type="evidence" value="ECO:0007669"/>
    <property type="project" value="TreeGrafter"/>
</dbReference>
<dbReference type="GO" id="GO:0031267">
    <property type="term" value="F:small GTPase binding"/>
    <property type="evidence" value="ECO:0007669"/>
    <property type="project" value="TreeGrafter"/>
</dbReference>
<dbReference type="SUPFAM" id="SSF52047">
    <property type="entry name" value="RNI-like"/>
    <property type="match status" value="2"/>
</dbReference>
<dbReference type="SMR" id="A0A1R2BW89"/>
<keyword evidence="1" id="KW-0343">GTPase activation</keyword>
<dbReference type="PANTHER" id="PTHR24113">
    <property type="entry name" value="RAN GTPASE-ACTIVATING PROTEIN 1"/>
    <property type="match status" value="1"/>
</dbReference>
<keyword evidence="3" id="KW-0677">Repeat</keyword>
<sequence length="701" mass="79763">MKLNKSVQKSWDRLESFFNPKQTHTSSTRPRSSLSRKSISKSFSRSPSKFHNFSISVYEIAGVPQHLLEQLYYAKCSDLQISAQKNHKRKFFEYCSTHFLEKNLKLTEYSLGPKSGKVIGEMLIRSKNFSYLRLGKNFLGDEGVEGLLPGLSNSSVLVHLDLSNNNLTADGTGKLLRALTGHNSLFSLNLGSNEALHKNKLGKACGAEIQRYLTFTDVIGVLNFYNTGISECIPEISEGLENNISLVSLNLGGNYLSPSHINILTQSLKKTHLLLLDLSDNLIGNEGCGFIAEVLALDFSLEQLFLHNNSISYKGCKSIFGALYSNYNLKKLDLSSNPIHYFPTDISYAIENNTCLKDCNFSDCSLSKEAINYLGKVLIKNKGLEVLNISSNSIEDLWLQILCSSLERNFILKNLNLSKNKIKNTGARLIAEALKINQSLTELNLKENAIKDSGGEDLCEATRVNHVILKLGLDLNFVGIKVLDNINKNLKTNVYTSLKSFPERARRQMATYEYSKKSLHEINKKVIQSVKEKEDIMSRLAKHSEKLDEVKQNEQRKYELLHEIYMKLRDDNFRLSEDLEHLEKESIKTNLSQKSESTRLELQLRILTDELEILDLHSILYTGNKIKSQVIFRKSLEGKDEEALSQILINDNKYIEDMKKDNAILRKKLEISKKNYRVLLEEKVRNSKEQNDKNKKIARKN</sequence>
<organism evidence="6 7">
    <name type="scientific">Stentor coeruleus</name>
    <dbReference type="NCBI Taxonomy" id="5963"/>
    <lineage>
        <taxon>Eukaryota</taxon>
        <taxon>Sar</taxon>
        <taxon>Alveolata</taxon>
        <taxon>Ciliophora</taxon>
        <taxon>Postciliodesmatophora</taxon>
        <taxon>Heterotrichea</taxon>
        <taxon>Heterotrichida</taxon>
        <taxon>Stentoridae</taxon>
        <taxon>Stentor</taxon>
    </lineage>
</organism>
<dbReference type="InterPro" id="IPR001611">
    <property type="entry name" value="Leu-rich_rpt"/>
</dbReference>
<dbReference type="OrthoDB" id="291766at2759"/>
<evidence type="ECO:0000256" key="1">
    <source>
        <dbReference type="ARBA" id="ARBA00022468"/>
    </source>
</evidence>
<dbReference type="EMBL" id="MPUH01000395">
    <property type="protein sequence ID" value="OMJ81083.1"/>
    <property type="molecule type" value="Genomic_DNA"/>
</dbReference>
<dbReference type="GO" id="GO:0005634">
    <property type="term" value="C:nucleus"/>
    <property type="evidence" value="ECO:0007669"/>
    <property type="project" value="TreeGrafter"/>
</dbReference>
<keyword evidence="2" id="KW-0433">Leucine-rich repeat</keyword>
<dbReference type="Pfam" id="PF00560">
    <property type="entry name" value="LRR_1"/>
    <property type="match status" value="1"/>
</dbReference>
<dbReference type="GO" id="GO:0048471">
    <property type="term" value="C:perinuclear region of cytoplasm"/>
    <property type="evidence" value="ECO:0007669"/>
    <property type="project" value="TreeGrafter"/>
</dbReference>
<feature type="region of interest" description="Disordered" evidence="5">
    <location>
        <begin position="18"/>
        <end position="46"/>
    </location>
</feature>
<name>A0A1R2BW89_9CILI</name>
<protein>
    <submittedName>
        <fullName evidence="6">Uncharacterized protein</fullName>
    </submittedName>
</protein>
<keyword evidence="4" id="KW-0175">Coiled coil</keyword>
<dbReference type="Proteomes" id="UP000187209">
    <property type="component" value="Unassembled WGS sequence"/>
</dbReference>
<dbReference type="Gene3D" id="3.80.10.10">
    <property type="entry name" value="Ribonuclease Inhibitor"/>
    <property type="match status" value="3"/>
</dbReference>
<evidence type="ECO:0000256" key="4">
    <source>
        <dbReference type="SAM" id="Coils"/>
    </source>
</evidence>
<evidence type="ECO:0000313" key="7">
    <source>
        <dbReference type="Proteomes" id="UP000187209"/>
    </source>
</evidence>